<evidence type="ECO:0000313" key="4">
    <source>
        <dbReference type="EMBL" id="VIO75354.1"/>
    </source>
</evidence>
<feature type="domain" description="HTH araC/xylS-type" evidence="3">
    <location>
        <begin position="221"/>
        <end position="319"/>
    </location>
</feature>
<proteinExistence type="predicted"/>
<dbReference type="PROSITE" id="PS01124">
    <property type="entry name" value="HTH_ARAC_FAMILY_2"/>
    <property type="match status" value="1"/>
</dbReference>
<dbReference type="OrthoDB" id="186587at2"/>
<evidence type="ECO:0000256" key="2">
    <source>
        <dbReference type="ARBA" id="ARBA00023163"/>
    </source>
</evidence>
<protein>
    <submittedName>
        <fullName evidence="4">HTH-type transcriptional regulator CdhR</fullName>
    </submittedName>
</protein>
<dbReference type="SMART" id="SM00342">
    <property type="entry name" value="HTH_ARAC"/>
    <property type="match status" value="1"/>
</dbReference>
<gene>
    <name evidence="4" type="primary">cdhR_6</name>
    <name evidence="4" type="ORF">CI1B_58560</name>
</gene>
<evidence type="ECO:0000256" key="1">
    <source>
        <dbReference type="ARBA" id="ARBA00023015"/>
    </source>
</evidence>
<dbReference type="InterPro" id="IPR052158">
    <property type="entry name" value="INH-QAR"/>
</dbReference>
<keyword evidence="2" id="KW-0804">Transcription</keyword>
<keyword evidence="1" id="KW-0805">Transcription regulation</keyword>
<dbReference type="Pfam" id="PF12833">
    <property type="entry name" value="HTH_18"/>
    <property type="match status" value="1"/>
</dbReference>
<dbReference type="Proteomes" id="UP000328092">
    <property type="component" value="Unassembled WGS sequence"/>
</dbReference>
<name>A0A508TLU7_9BRAD</name>
<dbReference type="Pfam" id="PF01965">
    <property type="entry name" value="DJ-1_PfpI"/>
    <property type="match status" value="1"/>
</dbReference>
<dbReference type="CDD" id="cd03138">
    <property type="entry name" value="GATase1_AraC_2"/>
    <property type="match status" value="1"/>
</dbReference>
<dbReference type="InterPro" id="IPR018060">
    <property type="entry name" value="HTH_AraC"/>
</dbReference>
<evidence type="ECO:0000313" key="5">
    <source>
        <dbReference type="Proteomes" id="UP000328092"/>
    </source>
</evidence>
<reference evidence="4" key="1">
    <citation type="submission" date="2019-02" db="EMBL/GenBank/DDBJ databases">
        <authorList>
            <person name="Pothier F.J."/>
        </authorList>
    </citation>
    <scope>NUCLEOTIDE SEQUENCE</scope>
    <source>
        <strain evidence="4">CI-1B</strain>
    </source>
</reference>
<keyword evidence="5" id="KW-1185">Reference proteome</keyword>
<accession>A0A508TLU7</accession>
<comment type="caution">
    <text evidence="4">The sequence shown here is derived from an EMBL/GenBank/DDBJ whole genome shotgun (WGS) entry which is preliminary data.</text>
</comment>
<dbReference type="InterPro" id="IPR029062">
    <property type="entry name" value="Class_I_gatase-like"/>
</dbReference>
<sequence>MKLAILALEGCMQSAVAGIADILALSNHVMTLRGSAAPFSWRTLSLDGKPVRAGGGMLLPVDGAIGTRATYDAIIVPGSLIDHAAAQRLQPQYDRAGAWLRRQHAGGRLIGAFCSGVLLLANAGLLDGRRATITWWLQSELRRRHPKVDLAGDAVITQADRLVCAAGPMSWVDLLLRLIELVEGPEVAKVCADYAVIDTAQRTQAIFMPLDYMLAQDPLLMKADMLVRRTGKTPITVRRLAHALGLSERTLNRRFRELTHEPPQAFITRRRVEHARTLLETTTQPIKAIARATGYEDESSFRKAFRKLTLTSPQAYRAQRSMRAA</sequence>
<dbReference type="InterPro" id="IPR002818">
    <property type="entry name" value="DJ-1/PfpI"/>
</dbReference>
<dbReference type="InterPro" id="IPR009057">
    <property type="entry name" value="Homeodomain-like_sf"/>
</dbReference>
<dbReference type="EMBL" id="CAADFC020000023">
    <property type="protein sequence ID" value="VIO75354.1"/>
    <property type="molecule type" value="Genomic_DNA"/>
</dbReference>
<dbReference type="PANTHER" id="PTHR43130">
    <property type="entry name" value="ARAC-FAMILY TRANSCRIPTIONAL REGULATOR"/>
    <property type="match status" value="1"/>
</dbReference>
<dbReference type="RefSeq" id="WP_139862719.1">
    <property type="nucleotide sequence ID" value="NZ_CAADFC020000023.1"/>
</dbReference>
<dbReference type="GO" id="GO:0003700">
    <property type="term" value="F:DNA-binding transcription factor activity"/>
    <property type="evidence" value="ECO:0007669"/>
    <property type="project" value="InterPro"/>
</dbReference>
<dbReference type="SUPFAM" id="SSF46689">
    <property type="entry name" value="Homeodomain-like"/>
    <property type="match status" value="2"/>
</dbReference>
<dbReference type="PANTHER" id="PTHR43130:SF11">
    <property type="entry name" value="TRANSCRIPTIONAL REGULATORY PROTEIN"/>
    <property type="match status" value="1"/>
</dbReference>
<dbReference type="SUPFAM" id="SSF52317">
    <property type="entry name" value="Class I glutamine amidotransferase-like"/>
    <property type="match status" value="1"/>
</dbReference>
<dbReference type="AlphaFoldDB" id="A0A508TLU7"/>
<organism evidence="4 5">
    <name type="scientific">Bradyrhizobium ivorense</name>
    <dbReference type="NCBI Taxonomy" id="2511166"/>
    <lineage>
        <taxon>Bacteria</taxon>
        <taxon>Pseudomonadati</taxon>
        <taxon>Pseudomonadota</taxon>
        <taxon>Alphaproteobacteria</taxon>
        <taxon>Hyphomicrobiales</taxon>
        <taxon>Nitrobacteraceae</taxon>
        <taxon>Bradyrhizobium</taxon>
    </lineage>
</organism>
<evidence type="ECO:0000259" key="3">
    <source>
        <dbReference type="PROSITE" id="PS01124"/>
    </source>
</evidence>
<dbReference type="Gene3D" id="1.10.10.60">
    <property type="entry name" value="Homeodomain-like"/>
    <property type="match status" value="1"/>
</dbReference>
<dbReference type="Gene3D" id="3.40.50.880">
    <property type="match status" value="1"/>
</dbReference>
<dbReference type="GO" id="GO:0043565">
    <property type="term" value="F:sequence-specific DNA binding"/>
    <property type="evidence" value="ECO:0007669"/>
    <property type="project" value="InterPro"/>
</dbReference>